<organism evidence="2">
    <name type="scientific">Entamoeba dispar (strain ATCC PRA-260 / SAW760)</name>
    <dbReference type="NCBI Taxonomy" id="370354"/>
    <lineage>
        <taxon>Eukaryota</taxon>
        <taxon>Amoebozoa</taxon>
        <taxon>Evosea</taxon>
        <taxon>Archamoebae</taxon>
        <taxon>Mastigamoebida</taxon>
        <taxon>Entamoebidae</taxon>
        <taxon>Entamoeba</taxon>
    </lineage>
</organism>
<accession>B0EAP2</accession>
<dbReference type="EMBL" id="DS548487">
    <property type="protein sequence ID" value="EDR28391.1"/>
    <property type="molecule type" value="Genomic_DNA"/>
</dbReference>
<gene>
    <name evidence="1" type="ORF">EDI_017120</name>
</gene>
<protein>
    <submittedName>
        <fullName evidence="1">Uncharacterized protein</fullName>
    </submittedName>
</protein>
<dbReference type="Proteomes" id="UP000008076">
    <property type="component" value="Unassembled WGS sequence"/>
</dbReference>
<evidence type="ECO:0000313" key="2">
    <source>
        <dbReference type="Proteomes" id="UP000008076"/>
    </source>
</evidence>
<dbReference type="RefSeq" id="XP_001735398.1">
    <property type="nucleotide sequence ID" value="XM_001735346.1"/>
</dbReference>
<keyword evidence="2" id="KW-1185">Reference proteome</keyword>
<dbReference type="VEuPathDB" id="AmoebaDB:EDI_017120"/>
<evidence type="ECO:0000313" key="1">
    <source>
        <dbReference type="EMBL" id="EDR28391.1"/>
    </source>
</evidence>
<proteinExistence type="predicted"/>
<name>B0EAP2_ENTDS</name>
<dbReference type="OrthoDB" id="29586at2759"/>
<sequence length="123" mass="14647">MRIVFQLPSIITHLSYFRIPLPDILHWMNIDISSSGKTKFTQIPLNSEQKELEIILRGNLISKQFPQIKVDDFLYEFNQQIKMILNEHFNTSHENIIDNFINNTRINLDELIENTEFSEKRVK</sequence>
<reference evidence="2" key="1">
    <citation type="submission" date="2007-12" db="EMBL/GenBank/DDBJ databases">
        <title>Annotation of Entamoeba dispar SAW760.</title>
        <authorList>
            <person name="Lorenzi H."/>
            <person name="Inman J."/>
            <person name="Schobel S."/>
            <person name="Amedeo P."/>
            <person name="Caler E."/>
        </authorList>
    </citation>
    <scope>NUCLEOTIDE SEQUENCE [LARGE SCALE GENOMIC DNA]</scope>
    <source>
        <strain evidence="2">ATCC PRA-260 / SAW760</strain>
    </source>
</reference>
<dbReference type="GeneID" id="5880348"/>
<dbReference type="KEGG" id="edi:EDI_017120"/>
<dbReference type="AlphaFoldDB" id="B0EAP2"/>